<dbReference type="EMBL" id="JANJYJ010000002">
    <property type="protein sequence ID" value="KAK3226043.1"/>
    <property type="molecule type" value="Genomic_DNA"/>
</dbReference>
<comment type="caution">
    <text evidence="2">The sequence shown here is derived from an EMBL/GenBank/DDBJ whole genome shotgun (WGS) entry which is preliminary data.</text>
</comment>
<evidence type="ECO:0000313" key="2">
    <source>
        <dbReference type="EMBL" id="KAK3226043.1"/>
    </source>
</evidence>
<reference evidence="2" key="1">
    <citation type="journal article" date="2023" name="Plant J.">
        <title>Genome sequences and population genomics provide insights into the demographic history, inbreeding, and mutation load of two 'living fossil' tree species of Dipteronia.</title>
        <authorList>
            <person name="Feng Y."/>
            <person name="Comes H.P."/>
            <person name="Chen J."/>
            <person name="Zhu S."/>
            <person name="Lu R."/>
            <person name="Zhang X."/>
            <person name="Li P."/>
            <person name="Qiu J."/>
            <person name="Olsen K.M."/>
            <person name="Qiu Y."/>
        </authorList>
    </citation>
    <scope>NUCLEOTIDE SEQUENCE</scope>
    <source>
        <strain evidence="2">NBL</strain>
    </source>
</reference>
<dbReference type="PANTHER" id="PTHR33116">
    <property type="entry name" value="REVERSE TRANSCRIPTASE ZINC-BINDING DOMAIN-CONTAINING PROTEIN-RELATED-RELATED"/>
    <property type="match status" value="1"/>
</dbReference>
<proteinExistence type="predicted"/>
<feature type="domain" description="Reverse transcriptase zinc-binding" evidence="1">
    <location>
        <begin position="236"/>
        <end position="301"/>
    </location>
</feature>
<dbReference type="Proteomes" id="UP001281410">
    <property type="component" value="Unassembled WGS sequence"/>
</dbReference>
<organism evidence="2 3">
    <name type="scientific">Dipteronia sinensis</name>
    <dbReference type="NCBI Taxonomy" id="43782"/>
    <lineage>
        <taxon>Eukaryota</taxon>
        <taxon>Viridiplantae</taxon>
        <taxon>Streptophyta</taxon>
        <taxon>Embryophyta</taxon>
        <taxon>Tracheophyta</taxon>
        <taxon>Spermatophyta</taxon>
        <taxon>Magnoliopsida</taxon>
        <taxon>eudicotyledons</taxon>
        <taxon>Gunneridae</taxon>
        <taxon>Pentapetalae</taxon>
        <taxon>rosids</taxon>
        <taxon>malvids</taxon>
        <taxon>Sapindales</taxon>
        <taxon>Sapindaceae</taxon>
        <taxon>Hippocastanoideae</taxon>
        <taxon>Acereae</taxon>
        <taxon>Dipteronia</taxon>
    </lineage>
</organism>
<name>A0AAE0EF22_9ROSI</name>
<keyword evidence="3" id="KW-1185">Reference proteome</keyword>
<evidence type="ECO:0000259" key="1">
    <source>
        <dbReference type="Pfam" id="PF13966"/>
    </source>
</evidence>
<dbReference type="InterPro" id="IPR026960">
    <property type="entry name" value="RVT-Znf"/>
</dbReference>
<dbReference type="AlphaFoldDB" id="A0AAE0EF22"/>
<dbReference type="PANTHER" id="PTHR33116:SF86">
    <property type="entry name" value="REVERSE TRANSCRIPTASE DOMAIN-CONTAINING PROTEIN"/>
    <property type="match status" value="1"/>
</dbReference>
<dbReference type="Pfam" id="PF13966">
    <property type="entry name" value="zf-RVT"/>
    <property type="match status" value="1"/>
</dbReference>
<protein>
    <recommendedName>
        <fullName evidence="1">Reverse transcriptase zinc-binding domain-containing protein</fullName>
    </recommendedName>
</protein>
<accession>A0AAE0EF22</accession>
<gene>
    <name evidence="2" type="ORF">Dsin_005905</name>
</gene>
<evidence type="ECO:0000313" key="3">
    <source>
        <dbReference type="Proteomes" id="UP001281410"/>
    </source>
</evidence>
<sequence>MSLFKLPKNLVNEIYRLSARFWWGSSQDKQKIHWCKWSRLCDSKGKGGLGFKDLGIFNKAFLAKQCWRILKNKNSLAARVLKGCYFSDREFMEAKIKPTCSFIWKSMGWGREIIVDGSRWKVGNGSKIRIYKDRWIPRPTTFRPLSPPFGDENALVSHLITPSGGWNIEKIRNNFSAEDVEVVLSIPLSRSSWKDSIIWHYDQKEIYTVKNGYYVGRSQNFDPESSGEGGVARIFNAFWKGLWKIPIPGKIKLFMWRACNDFLPTNLYLAKRKIPIDLKCPLCKCKDETILHALWGCRFLKVARSMWKAVKEDWYKGNSHFFDFILQCFSLLNSDERGLLCVVLWRTWSNRNAVVHGLPFDASEDIF</sequence>